<evidence type="ECO:0000256" key="1">
    <source>
        <dbReference type="SAM" id="Coils"/>
    </source>
</evidence>
<keyword evidence="1" id="KW-0175">Coiled coil</keyword>
<feature type="transmembrane region" description="Helical" evidence="2">
    <location>
        <begin position="20"/>
        <end position="41"/>
    </location>
</feature>
<gene>
    <name evidence="3" type="ORF">LWI29_013765</name>
</gene>
<keyword evidence="2" id="KW-0812">Transmembrane</keyword>
<dbReference type="PANTHER" id="PTHR32254">
    <property type="entry name" value="EXPRESSED PROTEIN"/>
    <property type="match status" value="1"/>
</dbReference>
<reference evidence="3" key="2">
    <citation type="submission" date="2023-06" db="EMBL/GenBank/DDBJ databases">
        <authorList>
            <person name="Swenson N.G."/>
            <person name="Wegrzyn J.L."/>
            <person name="Mcevoy S.L."/>
        </authorList>
    </citation>
    <scope>NUCLEOTIDE SEQUENCE</scope>
    <source>
        <strain evidence="3">NS2018</strain>
        <tissue evidence="3">Leaf</tissue>
    </source>
</reference>
<keyword evidence="4" id="KW-1185">Reference proteome</keyword>
<accession>A0AA39T200</accession>
<proteinExistence type="predicted"/>
<dbReference type="AlphaFoldDB" id="A0AA39T200"/>
<evidence type="ECO:0000313" key="4">
    <source>
        <dbReference type="Proteomes" id="UP001168877"/>
    </source>
</evidence>
<feature type="coiled-coil region" evidence="1">
    <location>
        <begin position="141"/>
        <end position="175"/>
    </location>
</feature>
<sequence length="193" mass="21530">MAAAHSHSNGFCTSKGGLRLVLVMVVCVLLGCYIVGPPLYWSLRMRRSSSSTGQASCLCVVCNCPSEFDLSFPLGAGLTDGSFTDCGKKDPDLNEEMEKDVVALLSEEITLQRMVANESLEHTNELIMSARKSSSQYQVEAEKCNTGIETCEAARERAEEELVVERRLAELWEKRAREQGWEDDDDKSYMHKH</sequence>
<organism evidence="3 4">
    <name type="scientific">Acer saccharum</name>
    <name type="common">Sugar maple</name>
    <dbReference type="NCBI Taxonomy" id="4024"/>
    <lineage>
        <taxon>Eukaryota</taxon>
        <taxon>Viridiplantae</taxon>
        <taxon>Streptophyta</taxon>
        <taxon>Embryophyta</taxon>
        <taxon>Tracheophyta</taxon>
        <taxon>Spermatophyta</taxon>
        <taxon>Magnoliopsida</taxon>
        <taxon>eudicotyledons</taxon>
        <taxon>Gunneridae</taxon>
        <taxon>Pentapetalae</taxon>
        <taxon>rosids</taxon>
        <taxon>malvids</taxon>
        <taxon>Sapindales</taxon>
        <taxon>Sapindaceae</taxon>
        <taxon>Hippocastanoideae</taxon>
        <taxon>Acereae</taxon>
        <taxon>Acer</taxon>
    </lineage>
</organism>
<dbReference type="Pfam" id="PF06364">
    <property type="entry name" value="DUF1068"/>
    <property type="match status" value="1"/>
</dbReference>
<keyword evidence="2" id="KW-1133">Transmembrane helix</keyword>
<keyword evidence="2" id="KW-0472">Membrane</keyword>
<dbReference type="InterPro" id="IPR010471">
    <property type="entry name" value="DUF1068"/>
</dbReference>
<protein>
    <submittedName>
        <fullName evidence="3">Uncharacterized protein</fullName>
    </submittedName>
</protein>
<comment type="caution">
    <text evidence="3">The sequence shown here is derived from an EMBL/GenBank/DDBJ whole genome shotgun (WGS) entry which is preliminary data.</text>
</comment>
<dbReference type="Proteomes" id="UP001168877">
    <property type="component" value="Unassembled WGS sequence"/>
</dbReference>
<evidence type="ECO:0000313" key="3">
    <source>
        <dbReference type="EMBL" id="KAK0600317.1"/>
    </source>
</evidence>
<name>A0AA39T200_ACESA</name>
<dbReference type="EMBL" id="JAUESC010000003">
    <property type="protein sequence ID" value="KAK0600317.1"/>
    <property type="molecule type" value="Genomic_DNA"/>
</dbReference>
<reference evidence="3" key="1">
    <citation type="journal article" date="2022" name="Plant J.">
        <title>Strategies of tolerance reflected in two North American maple genomes.</title>
        <authorList>
            <person name="McEvoy S.L."/>
            <person name="Sezen U.U."/>
            <person name="Trouern-Trend A."/>
            <person name="McMahon S.M."/>
            <person name="Schaberg P.G."/>
            <person name="Yang J."/>
            <person name="Wegrzyn J.L."/>
            <person name="Swenson N.G."/>
        </authorList>
    </citation>
    <scope>NUCLEOTIDE SEQUENCE</scope>
    <source>
        <strain evidence="3">NS2018</strain>
    </source>
</reference>
<evidence type="ECO:0000256" key="2">
    <source>
        <dbReference type="SAM" id="Phobius"/>
    </source>
</evidence>
<dbReference type="PANTHER" id="PTHR32254:SF6">
    <property type="entry name" value="DUF1068 DOMAIN-CONTAINING PROTEIN"/>
    <property type="match status" value="1"/>
</dbReference>